<feature type="transmembrane region" description="Helical" evidence="2">
    <location>
        <begin position="318"/>
        <end position="339"/>
    </location>
</feature>
<feature type="transmembrane region" description="Helical" evidence="2">
    <location>
        <begin position="436"/>
        <end position="457"/>
    </location>
</feature>
<feature type="transmembrane region" description="Helical" evidence="2">
    <location>
        <begin position="391"/>
        <end position="416"/>
    </location>
</feature>
<organism evidence="4 5">
    <name type="scientific">Pseudomonas frederiksbergensis</name>
    <dbReference type="NCBI Taxonomy" id="104087"/>
    <lineage>
        <taxon>Bacteria</taxon>
        <taxon>Pseudomonadati</taxon>
        <taxon>Pseudomonadota</taxon>
        <taxon>Gammaproteobacteria</taxon>
        <taxon>Pseudomonadales</taxon>
        <taxon>Pseudomonadaceae</taxon>
        <taxon>Pseudomonas</taxon>
    </lineage>
</organism>
<dbReference type="PANTHER" id="PTHR10422">
    <property type="entry name" value="CYTOCHROME C OXIDASE SUBUNIT 1"/>
    <property type="match status" value="1"/>
</dbReference>
<feature type="transmembrane region" description="Helical" evidence="2">
    <location>
        <begin position="74"/>
        <end position="94"/>
    </location>
</feature>
<dbReference type="AlphaFoldDB" id="A0A1H5E8C6"/>
<evidence type="ECO:0000313" key="5">
    <source>
        <dbReference type="Proteomes" id="UP000183114"/>
    </source>
</evidence>
<proteinExistence type="predicted"/>
<dbReference type="GO" id="GO:0015990">
    <property type="term" value="P:electron transport coupled proton transport"/>
    <property type="evidence" value="ECO:0007669"/>
    <property type="project" value="TreeGrafter"/>
</dbReference>
<feature type="transmembrane region" description="Helical" evidence="2">
    <location>
        <begin position="178"/>
        <end position="198"/>
    </location>
</feature>
<evidence type="ECO:0000259" key="3">
    <source>
        <dbReference type="PROSITE" id="PS50855"/>
    </source>
</evidence>
<feature type="transmembrane region" description="Helical" evidence="2">
    <location>
        <begin position="106"/>
        <end position="127"/>
    </location>
</feature>
<feature type="transmembrane region" description="Helical" evidence="2">
    <location>
        <begin position="31"/>
        <end position="54"/>
    </location>
</feature>
<dbReference type="Proteomes" id="UP000183114">
    <property type="component" value="Unassembled WGS sequence"/>
</dbReference>
<feature type="transmembrane region" description="Helical" evidence="2">
    <location>
        <begin position="284"/>
        <end position="306"/>
    </location>
</feature>
<dbReference type="RefSeq" id="WP_074877423.1">
    <property type="nucleotide sequence ID" value="NZ_FNTF01000002.1"/>
</dbReference>
<dbReference type="GO" id="GO:0022904">
    <property type="term" value="P:respiratory electron transport chain"/>
    <property type="evidence" value="ECO:0007669"/>
    <property type="project" value="TreeGrafter"/>
</dbReference>
<gene>
    <name evidence="4" type="ORF">SAMN04490185_4398</name>
</gene>
<keyword evidence="1" id="KW-0679">Respiratory chain</keyword>
<dbReference type="GO" id="GO:0016020">
    <property type="term" value="C:membrane"/>
    <property type="evidence" value="ECO:0007669"/>
    <property type="project" value="InterPro"/>
</dbReference>
<dbReference type="InterPro" id="IPR023616">
    <property type="entry name" value="Cyt_c_oxase-like_su1_dom"/>
</dbReference>
<feature type="transmembrane region" description="Helical" evidence="2">
    <location>
        <begin position="246"/>
        <end position="264"/>
    </location>
</feature>
<dbReference type="SUPFAM" id="SSF81442">
    <property type="entry name" value="Cytochrome c oxidase subunit I-like"/>
    <property type="match status" value="1"/>
</dbReference>
<feature type="transmembrane region" description="Helical" evidence="2">
    <location>
        <begin position="359"/>
        <end position="379"/>
    </location>
</feature>
<dbReference type="Pfam" id="PF00115">
    <property type="entry name" value="COX1"/>
    <property type="match status" value="1"/>
</dbReference>
<feature type="domain" description="Cytochrome oxidase subunit I profile" evidence="3">
    <location>
        <begin position="220"/>
        <end position="482"/>
    </location>
</feature>
<keyword evidence="1" id="KW-0249">Electron transport</keyword>
<evidence type="ECO:0000313" key="4">
    <source>
        <dbReference type="EMBL" id="SED87290.1"/>
    </source>
</evidence>
<evidence type="ECO:0000256" key="2">
    <source>
        <dbReference type="SAM" id="Phobius"/>
    </source>
</evidence>
<dbReference type="InterPro" id="IPR036927">
    <property type="entry name" value="Cyt_c_oxase-like_su1_sf"/>
</dbReference>
<dbReference type="UniPathway" id="UPA00705"/>
<reference evidence="4 5" key="1">
    <citation type="submission" date="2016-10" db="EMBL/GenBank/DDBJ databases">
        <authorList>
            <person name="de Groot N.N."/>
        </authorList>
    </citation>
    <scope>NUCLEOTIDE SEQUENCE [LARGE SCALE GENOMIC DNA]</scope>
    <source>
        <strain evidence="4 5">BS3655</strain>
    </source>
</reference>
<dbReference type="GO" id="GO:0020037">
    <property type="term" value="F:heme binding"/>
    <property type="evidence" value="ECO:0007669"/>
    <property type="project" value="InterPro"/>
</dbReference>
<protein>
    <submittedName>
        <fullName evidence="4">Cytochrome c oxidase cbb3-type subunit 1</fullName>
    </submittedName>
</protein>
<dbReference type="GO" id="GO:0006119">
    <property type="term" value="P:oxidative phosphorylation"/>
    <property type="evidence" value="ECO:0007669"/>
    <property type="project" value="UniProtKB-UniPathway"/>
</dbReference>
<dbReference type="PANTHER" id="PTHR10422:SF29">
    <property type="entry name" value="CYTOCHROME C OXIDASE SUBUNIT 1 HOMOLOG, BACTEROID"/>
    <property type="match status" value="1"/>
</dbReference>
<sequence>MRSLDSASTGIAQRPLEYLPRTDYDLIKAHSYAAVITLFLSAIAGLLVALKLTLPELLGNHAALSWGRLRFDHTQGIFFGWLGNAFFAFCYHMVPRLADRPVYSRKLGWGIFLLWNFGVLLPGWALISLGLDNQWLAVQSLEWAEFPMLIDLFAVLGLLLICVQFAGPFVLKRQSGGVYISVWYLVGGAVFSLLAYPVGNFVPAFIPGAQGAAFSGLWIHDAVGLFVTPFVLAIAYYIIPATTQRPIYSHFLSMIGFWFLFFFYPLNGTHHYVYSAVPMDAQKAAIIASVYLGMDVILVVFNLLMSLRGQAAKVASDVPLRFVWTGIIFYLLVSLQGAFQALMPVNRLTHFSDWVIGHSHLAMLGFATFIAAGGIAHAWQRIPHARYNDAAMNWAFWLITVGLLLMFVTLTAGGLVQAHLWASPAPWMDSVRASLAYWWLRDISAVPLLAGFVLFFFGLITGPRSASCNVADPRFHSAMAGA</sequence>
<accession>A0A1H5E8C6</accession>
<feature type="transmembrane region" description="Helical" evidence="2">
    <location>
        <begin position="218"/>
        <end position="239"/>
    </location>
</feature>
<dbReference type="InterPro" id="IPR000883">
    <property type="entry name" value="Cyt_C_Oxase_1"/>
</dbReference>
<dbReference type="Gene3D" id="1.20.210.10">
    <property type="entry name" value="Cytochrome c oxidase-like, subunit I domain"/>
    <property type="match status" value="1"/>
</dbReference>
<feature type="transmembrane region" description="Helical" evidence="2">
    <location>
        <begin position="147"/>
        <end position="171"/>
    </location>
</feature>
<keyword evidence="2" id="KW-1133">Transmembrane helix</keyword>
<name>A0A1H5E8C6_9PSED</name>
<evidence type="ECO:0000256" key="1">
    <source>
        <dbReference type="ARBA" id="ARBA00022660"/>
    </source>
</evidence>
<keyword evidence="2" id="KW-0812">Transmembrane</keyword>
<dbReference type="GO" id="GO:0004129">
    <property type="term" value="F:cytochrome-c oxidase activity"/>
    <property type="evidence" value="ECO:0007669"/>
    <property type="project" value="InterPro"/>
</dbReference>
<dbReference type="PROSITE" id="PS50855">
    <property type="entry name" value="COX1"/>
    <property type="match status" value="1"/>
</dbReference>
<dbReference type="EMBL" id="FNTF01000002">
    <property type="protein sequence ID" value="SED87290.1"/>
    <property type="molecule type" value="Genomic_DNA"/>
</dbReference>
<keyword evidence="1" id="KW-0813">Transport</keyword>
<keyword evidence="2" id="KW-0472">Membrane</keyword>